<feature type="transmembrane region" description="Helical" evidence="7">
    <location>
        <begin position="360"/>
        <end position="383"/>
    </location>
</feature>
<dbReference type="GO" id="GO:0005886">
    <property type="term" value="C:plasma membrane"/>
    <property type="evidence" value="ECO:0007669"/>
    <property type="project" value="UniProtKB-SubCell"/>
</dbReference>
<feature type="transmembrane region" description="Helical" evidence="7">
    <location>
        <begin position="770"/>
        <end position="791"/>
    </location>
</feature>
<gene>
    <name evidence="10" type="ORF">F8566_22995</name>
</gene>
<evidence type="ECO:0000256" key="5">
    <source>
        <dbReference type="ARBA" id="ARBA00023136"/>
    </source>
</evidence>
<evidence type="ECO:0000256" key="3">
    <source>
        <dbReference type="ARBA" id="ARBA00022692"/>
    </source>
</evidence>
<dbReference type="InterPro" id="IPR003838">
    <property type="entry name" value="ABC3_permease_C"/>
</dbReference>
<evidence type="ECO:0000313" key="11">
    <source>
        <dbReference type="Proteomes" id="UP000468735"/>
    </source>
</evidence>
<dbReference type="InterPro" id="IPR050250">
    <property type="entry name" value="Macrolide_Exporter_MacB"/>
</dbReference>
<dbReference type="GO" id="GO:0022857">
    <property type="term" value="F:transmembrane transporter activity"/>
    <property type="evidence" value="ECO:0007669"/>
    <property type="project" value="TreeGrafter"/>
</dbReference>
<dbReference type="OrthoDB" id="9780560at2"/>
<feature type="transmembrane region" description="Helical" evidence="7">
    <location>
        <begin position="21"/>
        <end position="42"/>
    </location>
</feature>
<feature type="domain" description="ABC3 transporter permease C-terminal" evidence="8">
    <location>
        <begin position="720"/>
        <end position="831"/>
    </location>
</feature>
<sequence>MTGPAFTGLIVKELWGHRRRLAGSLVAVFLGVAFLTGTLVLGDTMAKSIDRFFANAYAGTDVTVRNATTVTDMPGQLRGEIDGSAVDRVRAVAGVAVAEPVVQGSGQVLGVDGKIIESDGPRIAGNWITDPELNAYQIVEGRAPRTPDEVVINRATADRGKLKIGDRTVVLTPQRVPVTLVGITKFGEDDGFGDTSFTAFTLEGMRKHVIPGDDKVTAVTIRAASGVSQETLTERIRPVLPPGAEAVTGEELAAQDRERVDQFLGIFRTALAAFGGVALLVAAFSIHNTFAITVAQRTRESALLRVVGASRRQILTLVSAEAVAIGAIATVAGLAGGIGCAALLKLLFASFGMGLVAQGLVISLGTLLIAAPVGLVVTLLSALGPALRAAKVPPLAALREVAAERPGPSDSRIVIGSVLAAVAVGGIVWGALTESMTMAGAGAVMCLIVMVVLGPVVARPAAMIAGAPAARWRGVPGVLARDNATRSPRRTAGAATALMVGVGVVTLMTVFAGSLRASVEDGVAGSFHGALVVNAGSNERGGYNPRVADEVARLPQVENAAGLGQGAVRVGSDNADVRIADPARLGKVLALDVAAGSLATADTFAVSQDAADDHRWRVGSPVPVTFADGSKQTFTIGAIYRNDDVAGDYLMPRTAWSAHNRQALDRVTFIELKPGASAADAHKAIEALVKPYGTPEVQDRDAYIASQSEEMNAFLGIVYAMLALAIIIALLGIANTLALSVHERTRELGLLRAVGATRGQVRSMVRWESVIVALFGTAGGIGLGILLGWALTRALGNPFAAETLALSIIALVGALAGILAAIRPARRASRLAALTAIAAP</sequence>
<feature type="transmembrane region" description="Helical" evidence="7">
    <location>
        <begin position="315"/>
        <end position="348"/>
    </location>
</feature>
<evidence type="ECO:0000256" key="6">
    <source>
        <dbReference type="ARBA" id="ARBA00038076"/>
    </source>
</evidence>
<reference evidence="10 11" key="1">
    <citation type="submission" date="2019-09" db="EMBL/GenBank/DDBJ databases">
        <title>Actinomadura physcomitrii sp. nov., a novel actinomycete isolated from moss [Physcomitrium sphaericum (Ludw) Fuernr].</title>
        <authorList>
            <person name="Zhuang X."/>
            <person name="Liu C."/>
        </authorList>
    </citation>
    <scope>NUCLEOTIDE SEQUENCE [LARGE SCALE GENOMIC DNA]</scope>
    <source>
        <strain evidence="10 11">HMC1</strain>
    </source>
</reference>
<dbReference type="InterPro" id="IPR025857">
    <property type="entry name" value="MacB_PCD"/>
</dbReference>
<evidence type="ECO:0000256" key="1">
    <source>
        <dbReference type="ARBA" id="ARBA00004651"/>
    </source>
</evidence>
<feature type="domain" description="MacB-like periplasmic core" evidence="9">
    <location>
        <begin position="491"/>
        <end position="688"/>
    </location>
</feature>
<feature type="transmembrane region" description="Helical" evidence="7">
    <location>
        <begin position="438"/>
        <end position="458"/>
    </location>
</feature>
<dbReference type="AlphaFoldDB" id="A0A6H9YR42"/>
<keyword evidence="5 7" id="KW-0472">Membrane</keyword>
<feature type="transmembrane region" description="Helical" evidence="7">
    <location>
        <begin position="803"/>
        <end position="822"/>
    </location>
</feature>
<keyword evidence="4 7" id="KW-1133">Transmembrane helix</keyword>
<accession>A0A6H9YR42</accession>
<organism evidence="10 11">
    <name type="scientific">Actinomadura rudentiformis</name>
    <dbReference type="NCBI Taxonomy" id="359158"/>
    <lineage>
        <taxon>Bacteria</taxon>
        <taxon>Bacillati</taxon>
        <taxon>Actinomycetota</taxon>
        <taxon>Actinomycetes</taxon>
        <taxon>Streptosporangiales</taxon>
        <taxon>Thermomonosporaceae</taxon>
        <taxon>Actinomadura</taxon>
    </lineage>
</organism>
<evidence type="ECO:0000256" key="4">
    <source>
        <dbReference type="ARBA" id="ARBA00022989"/>
    </source>
</evidence>
<keyword evidence="2" id="KW-1003">Cell membrane</keyword>
<feature type="transmembrane region" description="Helical" evidence="7">
    <location>
        <begin position="491"/>
        <end position="512"/>
    </location>
</feature>
<dbReference type="EMBL" id="WBMT01000011">
    <property type="protein sequence ID" value="KAB2346349.1"/>
    <property type="molecule type" value="Genomic_DNA"/>
</dbReference>
<evidence type="ECO:0000259" key="9">
    <source>
        <dbReference type="Pfam" id="PF12704"/>
    </source>
</evidence>
<protein>
    <submittedName>
        <fullName evidence="10">FtsX-like permease family protein</fullName>
    </submittedName>
</protein>
<dbReference type="Proteomes" id="UP000468735">
    <property type="component" value="Unassembled WGS sequence"/>
</dbReference>
<evidence type="ECO:0000259" key="8">
    <source>
        <dbReference type="Pfam" id="PF02687"/>
    </source>
</evidence>
<feature type="domain" description="ABC3 transporter permease C-terminal" evidence="8">
    <location>
        <begin position="273"/>
        <end position="394"/>
    </location>
</feature>
<evidence type="ECO:0000313" key="10">
    <source>
        <dbReference type="EMBL" id="KAB2346349.1"/>
    </source>
</evidence>
<dbReference type="PANTHER" id="PTHR30572">
    <property type="entry name" value="MEMBRANE COMPONENT OF TRANSPORTER-RELATED"/>
    <property type="match status" value="1"/>
</dbReference>
<feature type="domain" description="MacB-like periplasmic core" evidence="9">
    <location>
        <begin position="24"/>
        <end position="238"/>
    </location>
</feature>
<feature type="transmembrane region" description="Helical" evidence="7">
    <location>
        <begin position="713"/>
        <end position="738"/>
    </location>
</feature>
<dbReference type="PANTHER" id="PTHR30572:SF4">
    <property type="entry name" value="ABC TRANSPORTER PERMEASE YTRF"/>
    <property type="match status" value="1"/>
</dbReference>
<keyword evidence="3 7" id="KW-0812">Transmembrane</keyword>
<evidence type="ECO:0000256" key="7">
    <source>
        <dbReference type="SAM" id="Phobius"/>
    </source>
</evidence>
<comment type="subcellular location">
    <subcellularLocation>
        <location evidence="1">Cell membrane</location>
        <topology evidence="1">Multi-pass membrane protein</topology>
    </subcellularLocation>
</comment>
<keyword evidence="11" id="KW-1185">Reference proteome</keyword>
<feature type="transmembrane region" description="Helical" evidence="7">
    <location>
        <begin position="271"/>
        <end position="294"/>
    </location>
</feature>
<name>A0A6H9YR42_9ACTN</name>
<proteinExistence type="inferred from homology"/>
<dbReference type="RefSeq" id="WP_151563185.1">
    <property type="nucleotide sequence ID" value="NZ_WBMT01000011.1"/>
</dbReference>
<comment type="similarity">
    <text evidence="6">Belongs to the ABC-4 integral membrane protein family.</text>
</comment>
<evidence type="ECO:0000256" key="2">
    <source>
        <dbReference type="ARBA" id="ARBA00022475"/>
    </source>
</evidence>
<feature type="transmembrane region" description="Helical" evidence="7">
    <location>
        <begin position="413"/>
        <end position="432"/>
    </location>
</feature>
<comment type="caution">
    <text evidence="10">The sequence shown here is derived from an EMBL/GenBank/DDBJ whole genome shotgun (WGS) entry which is preliminary data.</text>
</comment>
<dbReference type="Pfam" id="PF12704">
    <property type="entry name" value="MacB_PCD"/>
    <property type="match status" value="2"/>
</dbReference>
<dbReference type="Pfam" id="PF02687">
    <property type="entry name" value="FtsX"/>
    <property type="match status" value="2"/>
</dbReference>